<dbReference type="Proteomes" id="UP001321543">
    <property type="component" value="Chromosome"/>
</dbReference>
<feature type="transmembrane region" description="Helical" evidence="8">
    <location>
        <begin position="12"/>
        <end position="36"/>
    </location>
</feature>
<organism evidence="10 11">
    <name type="scientific">Microbacterium suwonense</name>
    <dbReference type="NCBI Taxonomy" id="683047"/>
    <lineage>
        <taxon>Bacteria</taxon>
        <taxon>Bacillati</taxon>
        <taxon>Actinomycetota</taxon>
        <taxon>Actinomycetes</taxon>
        <taxon>Micrococcales</taxon>
        <taxon>Microbacteriaceae</taxon>
        <taxon>Microbacterium</taxon>
    </lineage>
</organism>
<dbReference type="Gene3D" id="1.10.3720.10">
    <property type="entry name" value="MetI-like"/>
    <property type="match status" value="1"/>
</dbReference>
<dbReference type="PANTHER" id="PTHR43357:SF4">
    <property type="entry name" value="INNER MEMBRANE ABC TRANSPORTER PERMEASE PROTEIN YDCV"/>
    <property type="match status" value="1"/>
</dbReference>
<name>A0ABM8FXB3_9MICO</name>
<protein>
    <recommendedName>
        <fullName evidence="9">ABC transmembrane type-1 domain-containing protein</fullName>
    </recommendedName>
</protein>
<comment type="subcellular location">
    <subcellularLocation>
        <location evidence="1">Cell inner membrane</location>
        <topology evidence="1">Multi-pass membrane protein</topology>
    </subcellularLocation>
</comment>
<evidence type="ECO:0000256" key="3">
    <source>
        <dbReference type="ARBA" id="ARBA00022475"/>
    </source>
</evidence>
<keyword evidence="6 8" id="KW-1133">Transmembrane helix</keyword>
<accession>A0ABM8FXB3</accession>
<dbReference type="InterPro" id="IPR035906">
    <property type="entry name" value="MetI-like_sf"/>
</dbReference>
<feature type="domain" description="ABC transmembrane type-1" evidence="9">
    <location>
        <begin position="78"/>
        <end position="167"/>
    </location>
</feature>
<keyword evidence="4" id="KW-0997">Cell inner membrane</keyword>
<feature type="transmembrane region" description="Helical" evidence="8">
    <location>
        <begin position="82"/>
        <end position="101"/>
    </location>
</feature>
<evidence type="ECO:0000256" key="8">
    <source>
        <dbReference type="SAM" id="Phobius"/>
    </source>
</evidence>
<evidence type="ECO:0000256" key="7">
    <source>
        <dbReference type="ARBA" id="ARBA00023136"/>
    </source>
</evidence>
<reference evidence="11" key="1">
    <citation type="journal article" date="2019" name="Int. J. Syst. Evol. Microbiol.">
        <title>The Global Catalogue of Microorganisms (GCM) 10K type strain sequencing project: providing services to taxonomists for standard genome sequencing and annotation.</title>
        <authorList>
            <consortium name="The Broad Institute Genomics Platform"/>
            <consortium name="The Broad Institute Genome Sequencing Center for Infectious Disease"/>
            <person name="Wu L."/>
            <person name="Ma J."/>
        </authorList>
    </citation>
    <scope>NUCLEOTIDE SEQUENCE [LARGE SCALE GENOMIC DNA]</scope>
    <source>
        <strain evidence="11">NBRC 106310</strain>
    </source>
</reference>
<keyword evidence="3" id="KW-1003">Cell membrane</keyword>
<proteinExistence type="predicted"/>
<dbReference type="PROSITE" id="PS50928">
    <property type="entry name" value="ABC_TM1"/>
    <property type="match status" value="1"/>
</dbReference>
<evidence type="ECO:0000256" key="4">
    <source>
        <dbReference type="ARBA" id="ARBA00022519"/>
    </source>
</evidence>
<dbReference type="CDD" id="cd06261">
    <property type="entry name" value="TM_PBP2"/>
    <property type="match status" value="1"/>
</dbReference>
<evidence type="ECO:0000313" key="10">
    <source>
        <dbReference type="EMBL" id="BDZ40375.1"/>
    </source>
</evidence>
<evidence type="ECO:0000256" key="6">
    <source>
        <dbReference type="ARBA" id="ARBA00022989"/>
    </source>
</evidence>
<evidence type="ECO:0000256" key="2">
    <source>
        <dbReference type="ARBA" id="ARBA00022448"/>
    </source>
</evidence>
<gene>
    <name evidence="10" type="ORF">GCM10025863_29890</name>
</gene>
<evidence type="ECO:0000313" key="11">
    <source>
        <dbReference type="Proteomes" id="UP001321543"/>
    </source>
</evidence>
<keyword evidence="5 8" id="KW-0812">Transmembrane</keyword>
<keyword evidence="11" id="KW-1185">Reference proteome</keyword>
<evidence type="ECO:0000259" key="9">
    <source>
        <dbReference type="PROSITE" id="PS50928"/>
    </source>
</evidence>
<evidence type="ECO:0000256" key="5">
    <source>
        <dbReference type="ARBA" id="ARBA00022692"/>
    </source>
</evidence>
<evidence type="ECO:0000256" key="1">
    <source>
        <dbReference type="ARBA" id="ARBA00004429"/>
    </source>
</evidence>
<dbReference type="InterPro" id="IPR000515">
    <property type="entry name" value="MetI-like"/>
</dbReference>
<sequence>MYRLKVALREPTTIVGILALALFAYLILVPIVSMLGDAVMVQYGDEARAGQNFGELTSYYFQRVFASPLSATIFWRPLANTLTIALGAIVVAVLVGGSMAWLLSRTNMWGRKWFATALIVPYMLPAWTFALAWTSLFKNRKIGGQAGWLETIGFEPPTGCRTAGCRS</sequence>
<dbReference type="EMBL" id="AP027728">
    <property type="protein sequence ID" value="BDZ40375.1"/>
    <property type="molecule type" value="Genomic_DNA"/>
</dbReference>
<feature type="transmembrane region" description="Helical" evidence="8">
    <location>
        <begin position="113"/>
        <end position="133"/>
    </location>
</feature>
<dbReference type="PANTHER" id="PTHR43357">
    <property type="entry name" value="INNER MEMBRANE ABC TRANSPORTER PERMEASE PROTEIN YDCV"/>
    <property type="match status" value="1"/>
</dbReference>
<keyword evidence="2" id="KW-0813">Transport</keyword>
<keyword evidence="7 8" id="KW-0472">Membrane</keyword>
<dbReference type="SUPFAM" id="SSF161098">
    <property type="entry name" value="MetI-like"/>
    <property type="match status" value="1"/>
</dbReference>